<reference evidence="1 2" key="1">
    <citation type="submission" date="2013-07" db="EMBL/GenBank/DDBJ databases">
        <title>Comparative Genomic and Metabolomic Analysis of Twelve Strains of Pseudoalteromonas luteoviolacea.</title>
        <authorList>
            <person name="Vynne N.G."/>
            <person name="Mansson M."/>
            <person name="Gram L."/>
        </authorList>
    </citation>
    <scope>NUCLEOTIDE SEQUENCE [LARGE SCALE GENOMIC DNA]</scope>
    <source>
        <strain evidence="1 2">S4060-1</strain>
    </source>
</reference>
<comment type="caution">
    <text evidence="1">The sequence shown here is derived from an EMBL/GenBank/DDBJ whole genome shotgun (WGS) entry which is preliminary data.</text>
</comment>
<dbReference type="EMBL" id="AUXX01000004">
    <property type="protein sequence ID" value="KZN69626.1"/>
    <property type="molecule type" value="Genomic_DNA"/>
</dbReference>
<name>A0A167P6Z5_9GAMM</name>
<sequence>MLDIRDDQIRFWLRTPNTAIKTQQKMSMLAQTLYKTASTLAVGKSKLSRATLYAVKKYPPNIAAQNRDNTLSRYLRVKALSACDIMFLMFFHRSLIIHE</sequence>
<dbReference type="Proteomes" id="UP000076661">
    <property type="component" value="Unassembled WGS sequence"/>
</dbReference>
<proteinExistence type="predicted"/>
<dbReference type="AlphaFoldDB" id="A0A167P6Z5"/>
<evidence type="ECO:0000313" key="2">
    <source>
        <dbReference type="Proteomes" id="UP000076661"/>
    </source>
</evidence>
<gene>
    <name evidence="1" type="ORF">N478_10780</name>
</gene>
<accession>A0A167P6Z5</accession>
<evidence type="ECO:0000313" key="1">
    <source>
        <dbReference type="EMBL" id="KZN69626.1"/>
    </source>
</evidence>
<dbReference type="RefSeq" id="WP_063372839.1">
    <property type="nucleotide sequence ID" value="NZ_AUXX01000004.1"/>
</dbReference>
<protein>
    <submittedName>
        <fullName evidence="1">Uncharacterized protein</fullName>
    </submittedName>
</protein>
<organism evidence="1 2">
    <name type="scientific">Pseudoalteromonas luteoviolacea S4060-1</name>
    <dbReference type="NCBI Taxonomy" id="1365257"/>
    <lineage>
        <taxon>Bacteria</taxon>
        <taxon>Pseudomonadati</taxon>
        <taxon>Pseudomonadota</taxon>
        <taxon>Gammaproteobacteria</taxon>
        <taxon>Alteromonadales</taxon>
        <taxon>Pseudoalteromonadaceae</taxon>
        <taxon>Pseudoalteromonas</taxon>
    </lineage>
</organism>